<comment type="caution">
    <text evidence="1">The sequence shown here is derived from an EMBL/GenBank/DDBJ whole genome shotgun (WGS) entry which is preliminary data.</text>
</comment>
<accession>A0A8J5WY53</accession>
<name>A0A8J5WY53_ZIZPA</name>
<dbReference type="AlphaFoldDB" id="A0A8J5WY53"/>
<evidence type="ECO:0000313" key="2">
    <source>
        <dbReference type="Proteomes" id="UP000729402"/>
    </source>
</evidence>
<gene>
    <name evidence="1" type="ORF">GUJ93_ZPchr0013g37049</name>
</gene>
<evidence type="ECO:0000313" key="1">
    <source>
        <dbReference type="EMBL" id="KAG8097472.1"/>
    </source>
</evidence>
<sequence length="107" mass="11536">MFHGTAALPVRCPAISLRHPRRLPHAPAPSMALFVSSDHASSVTIKCTGAARHNSGEKPEPQHTEAHWRVGREVDDGSRGSLGATEHLHFPFTPPQEACMFHGGSIV</sequence>
<proteinExistence type="predicted"/>
<protein>
    <submittedName>
        <fullName evidence="1">Uncharacterized protein</fullName>
    </submittedName>
</protein>
<keyword evidence="2" id="KW-1185">Reference proteome</keyword>
<dbReference type="Proteomes" id="UP000729402">
    <property type="component" value="Unassembled WGS sequence"/>
</dbReference>
<reference evidence="1" key="1">
    <citation type="journal article" date="2021" name="bioRxiv">
        <title>Whole Genome Assembly and Annotation of Northern Wild Rice, Zizania palustris L., Supports a Whole Genome Duplication in the Zizania Genus.</title>
        <authorList>
            <person name="Haas M."/>
            <person name="Kono T."/>
            <person name="Macchietto M."/>
            <person name="Millas R."/>
            <person name="McGilp L."/>
            <person name="Shao M."/>
            <person name="Duquette J."/>
            <person name="Hirsch C.N."/>
            <person name="Kimball J."/>
        </authorList>
    </citation>
    <scope>NUCLEOTIDE SEQUENCE</scope>
    <source>
        <tissue evidence="1">Fresh leaf tissue</tissue>
    </source>
</reference>
<reference evidence="1" key="2">
    <citation type="submission" date="2021-02" db="EMBL/GenBank/DDBJ databases">
        <authorList>
            <person name="Kimball J.A."/>
            <person name="Haas M.W."/>
            <person name="Macchietto M."/>
            <person name="Kono T."/>
            <person name="Duquette J."/>
            <person name="Shao M."/>
        </authorList>
    </citation>
    <scope>NUCLEOTIDE SEQUENCE</scope>
    <source>
        <tissue evidence="1">Fresh leaf tissue</tissue>
    </source>
</reference>
<organism evidence="1 2">
    <name type="scientific">Zizania palustris</name>
    <name type="common">Northern wild rice</name>
    <dbReference type="NCBI Taxonomy" id="103762"/>
    <lineage>
        <taxon>Eukaryota</taxon>
        <taxon>Viridiplantae</taxon>
        <taxon>Streptophyta</taxon>
        <taxon>Embryophyta</taxon>
        <taxon>Tracheophyta</taxon>
        <taxon>Spermatophyta</taxon>
        <taxon>Magnoliopsida</taxon>
        <taxon>Liliopsida</taxon>
        <taxon>Poales</taxon>
        <taxon>Poaceae</taxon>
        <taxon>BOP clade</taxon>
        <taxon>Oryzoideae</taxon>
        <taxon>Oryzeae</taxon>
        <taxon>Zizaniinae</taxon>
        <taxon>Zizania</taxon>
    </lineage>
</organism>
<dbReference type="EMBL" id="JAAALK010000079">
    <property type="protein sequence ID" value="KAG8097472.1"/>
    <property type="molecule type" value="Genomic_DNA"/>
</dbReference>